<evidence type="ECO:0000313" key="14">
    <source>
        <dbReference type="EMBL" id="RMX36699.1"/>
    </source>
</evidence>
<comment type="catalytic activity">
    <reaction evidence="11">
        <text>L-threonyl-[protein] + GDP-beta-L-fucose = 3-O-(alpha-L-fucosyl)-L-threonyl-[protein] + GDP + H(+)</text>
        <dbReference type="Rhea" id="RHEA:70491"/>
        <dbReference type="Rhea" id="RHEA-COMP:11060"/>
        <dbReference type="Rhea" id="RHEA-COMP:17915"/>
        <dbReference type="ChEBI" id="CHEBI:15378"/>
        <dbReference type="ChEBI" id="CHEBI:30013"/>
        <dbReference type="ChEBI" id="CHEBI:57273"/>
        <dbReference type="ChEBI" id="CHEBI:58189"/>
        <dbReference type="ChEBI" id="CHEBI:189631"/>
        <dbReference type="EC" id="2.4.1.221"/>
    </reaction>
    <physiologicalReaction direction="left-to-right" evidence="11">
        <dbReference type="Rhea" id="RHEA:70492"/>
    </physiologicalReaction>
</comment>
<dbReference type="Pfam" id="PF10250">
    <property type="entry name" value="O-FucT"/>
    <property type="match status" value="1"/>
</dbReference>
<gene>
    <name evidence="14" type="ORF">pdam_00015832</name>
</gene>
<evidence type="ECO:0000256" key="2">
    <source>
        <dbReference type="ARBA" id="ARBA00004922"/>
    </source>
</evidence>
<dbReference type="GO" id="GO:0005783">
    <property type="term" value="C:endoplasmic reticulum"/>
    <property type="evidence" value="ECO:0007669"/>
    <property type="project" value="UniProtKB-SubCell"/>
</dbReference>
<evidence type="ECO:0000256" key="13">
    <source>
        <dbReference type="SAM" id="Phobius"/>
    </source>
</evidence>
<evidence type="ECO:0000256" key="4">
    <source>
        <dbReference type="ARBA" id="ARBA00022679"/>
    </source>
</evidence>
<keyword evidence="13" id="KW-0472">Membrane</keyword>
<dbReference type="PANTHER" id="PTHR13398:SF0">
    <property type="entry name" value="GDP-FUCOSE PROTEIN O-FUCOSYLTRANSFERASE 2"/>
    <property type="match status" value="1"/>
</dbReference>
<keyword evidence="13" id="KW-0812">Transmembrane</keyword>
<keyword evidence="7" id="KW-0119">Carbohydrate metabolism</keyword>
<evidence type="ECO:0000256" key="3">
    <source>
        <dbReference type="ARBA" id="ARBA00012196"/>
    </source>
</evidence>
<dbReference type="PANTHER" id="PTHR13398">
    <property type="entry name" value="GDP-FUCOSE PROTEIN O-FUCOSYLTRANSFERASE 2"/>
    <property type="match status" value="1"/>
</dbReference>
<dbReference type="Gene3D" id="3.40.50.11350">
    <property type="match status" value="1"/>
</dbReference>
<dbReference type="Gene3D" id="3.40.50.11340">
    <property type="match status" value="1"/>
</dbReference>
<comment type="subcellular location">
    <subcellularLocation>
        <location evidence="1">Endoplasmic reticulum</location>
    </subcellularLocation>
</comment>
<reference evidence="14 15" key="1">
    <citation type="journal article" date="2018" name="Sci. Rep.">
        <title>Comparative analysis of the Pocillopora damicornis genome highlights role of immune system in coral evolution.</title>
        <authorList>
            <person name="Cunning R."/>
            <person name="Bay R.A."/>
            <person name="Gillette P."/>
            <person name="Baker A.C."/>
            <person name="Traylor-Knowles N."/>
        </authorList>
    </citation>
    <scope>NUCLEOTIDE SEQUENCE [LARGE SCALE GENOMIC DNA]</scope>
    <source>
        <strain evidence="14">RSMAS</strain>
        <tissue evidence="14">Whole animal</tissue>
    </source>
</reference>
<evidence type="ECO:0000256" key="12">
    <source>
        <dbReference type="ARBA" id="ARBA00048647"/>
    </source>
</evidence>
<dbReference type="OrthoDB" id="1882547at2759"/>
<organism evidence="14 15">
    <name type="scientific">Pocillopora damicornis</name>
    <name type="common">Cauliflower coral</name>
    <name type="synonym">Millepora damicornis</name>
    <dbReference type="NCBI Taxonomy" id="46731"/>
    <lineage>
        <taxon>Eukaryota</taxon>
        <taxon>Metazoa</taxon>
        <taxon>Cnidaria</taxon>
        <taxon>Anthozoa</taxon>
        <taxon>Hexacorallia</taxon>
        <taxon>Scleractinia</taxon>
        <taxon>Astrocoeniina</taxon>
        <taxon>Pocilloporidae</taxon>
        <taxon>Pocillopora</taxon>
    </lineage>
</organism>
<evidence type="ECO:0000256" key="10">
    <source>
        <dbReference type="ARBA" id="ARBA00033083"/>
    </source>
</evidence>
<dbReference type="Proteomes" id="UP000275408">
    <property type="component" value="Unassembled WGS sequence"/>
</dbReference>
<evidence type="ECO:0000256" key="6">
    <source>
        <dbReference type="ARBA" id="ARBA00023253"/>
    </source>
</evidence>
<keyword evidence="5" id="KW-0256">Endoplasmic reticulum</keyword>
<evidence type="ECO:0000313" key="15">
    <source>
        <dbReference type="Proteomes" id="UP000275408"/>
    </source>
</evidence>
<evidence type="ECO:0000256" key="8">
    <source>
        <dbReference type="ARBA" id="ARBA00025803"/>
    </source>
</evidence>
<dbReference type="GO" id="GO:0046922">
    <property type="term" value="F:peptide-O-fucosyltransferase activity"/>
    <property type="evidence" value="ECO:0007669"/>
    <property type="project" value="UniProtKB-EC"/>
</dbReference>
<keyword evidence="15" id="KW-1185">Reference proteome</keyword>
<feature type="transmembrane region" description="Helical" evidence="13">
    <location>
        <begin position="53"/>
        <end position="76"/>
    </location>
</feature>
<keyword evidence="6" id="KW-0294">Fucose metabolism</keyword>
<dbReference type="AlphaFoldDB" id="A0A3M6T5W1"/>
<keyword evidence="13" id="KW-1133">Transmembrane helix</keyword>
<evidence type="ECO:0000256" key="9">
    <source>
        <dbReference type="ARBA" id="ARBA00026232"/>
    </source>
</evidence>
<dbReference type="EMBL" id="RCHS01004254">
    <property type="protein sequence ID" value="RMX36699.1"/>
    <property type="molecule type" value="Genomic_DNA"/>
</dbReference>
<comment type="pathway">
    <text evidence="2">Protein modification; protein glycosylation.</text>
</comment>
<evidence type="ECO:0000256" key="5">
    <source>
        <dbReference type="ARBA" id="ARBA00022824"/>
    </source>
</evidence>
<comment type="similarity">
    <text evidence="8">Belongs to the glycosyltransferase 68 family.</text>
</comment>
<comment type="caution">
    <text evidence="14">The sequence shown here is derived from an EMBL/GenBank/DDBJ whole genome shotgun (WGS) entry which is preliminary data.</text>
</comment>
<keyword evidence="4" id="KW-0808">Transferase</keyword>
<dbReference type="InterPro" id="IPR045130">
    <property type="entry name" value="OFUT2-like"/>
</dbReference>
<name>A0A3M6T5W1_POCDA</name>
<evidence type="ECO:0000256" key="7">
    <source>
        <dbReference type="ARBA" id="ARBA00023277"/>
    </source>
</evidence>
<proteinExistence type="inferred from homology"/>
<dbReference type="InterPro" id="IPR019378">
    <property type="entry name" value="GDP-Fuc_O-FucTrfase"/>
</dbReference>
<evidence type="ECO:0000256" key="11">
    <source>
        <dbReference type="ARBA" id="ARBA00047273"/>
    </source>
</evidence>
<evidence type="ECO:0000256" key="1">
    <source>
        <dbReference type="ARBA" id="ARBA00004240"/>
    </source>
</evidence>
<dbReference type="EC" id="2.4.1.221" evidence="3"/>
<protein>
    <recommendedName>
        <fullName evidence="9">GDP-fucose protein O-fucosyltransferase 2</fullName>
        <ecNumber evidence="3">2.4.1.221</ecNumber>
    </recommendedName>
    <alternativeName>
        <fullName evidence="10">Peptide-O-fucosyltransferase 2</fullName>
    </alternativeName>
</protein>
<accession>A0A3M6T5W1</accession>
<comment type="catalytic activity">
    <reaction evidence="12">
        <text>L-seryl-[protein] + GDP-beta-L-fucose = 3-O-(alpha-L-fucosyl)-L-seryl-[protein] + GDP + H(+)</text>
        <dbReference type="Rhea" id="RHEA:63644"/>
        <dbReference type="Rhea" id="RHEA-COMP:9863"/>
        <dbReference type="Rhea" id="RHEA-COMP:17914"/>
        <dbReference type="ChEBI" id="CHEBI:15378"/>
        <dbReference type="ChEBI" id="CHEBI:29999"/>
        <dbReference type="ChEBI" id="CHEBI:57273"/>
        <dbReference type="ChEBI" id="CHEBI:58189"/>
        <dbReference type="ChEBI" id="CHEBI:189632"/>
        <dbReference type="EC" id="2.4.1.221"/>
    </reaction>
    <physiologicalReaction direction="left-to-right" evidence="12">
        <dbReference type="Rhea" id="RHEA:63645"/>
    </physiologicalReaction>
</comment>
<sequence length="497" mass="58244">MSSSYTRSNFTWKSVRNLINHGETKQRFQTSSAAVHEPHSPLEDFYTLQMSRLFYLIVFFHLLTALLVVAAQYYFLSLEYPLRYTMKTVQTRSAVESNLSHRRGIRENNKHSHNEVSKVHVQTPRRLYLTYQPPDGGWNNHRIALENALIMAKLLNRTLIVHPLASHDMAIFSRRKNLVFWRNLEKRWGINWVYNLMAERDLVPISEVLDLQLMRRVLDVHEVKTNHKKFLEEFANFKWHHVCHSDALGFWVDAIPSENVSSTREIEFVPNNSSRSIRACPREIERYMNASKPVIRQILSELKNERADIIYLSQDTSYKANVRLFHKEDAKQALQWILNNIKFSPQIYQKAFQILSILPQPFNAIHVRRTDHKISASMAPSHWLNSMAQKHFLKISAALYVATDEPNKAWFEPFHRAGYQLYFSDEFFNPSGRSFDMDIKGLYDQVICIHAKLFVGSKSSSFSGFIYRSRGEVMRKDGLILSHMPVGWFAHKLKRQN</sequence>
<dbReference type="GO" id="GO:0006004">
    <property type="term" value="P:fucose metabolic process"/>
    <property type="evidence" value="ECO:0007669"/>
    <property type="project" value="UniProtKB-KW"/>
</dbReference>